<feature type="domain" description="Disulphide bond isomerase DsbC/G N-terminal" evidence="8">
    <location>
        <begin position="36"/>
        <end position="103"/>
    </location>
</feature>
<dbReference type="PANTHER" id="PTHR35272:SF3">
    <property type="entry name" value="THIOL:DISULFIDE INTERCHANGE PROTEIN DSBC"/>
    <property type="match status" value="1"/>
</dbReference>
<gene>
    <name evidence="10" type="ORF">HF682_12855</name>
</gene>
<evidence type="ECO:0000313" key="10">
    <source>
        <dbReference type="EMBL" id="NLR76048.1"/>
    </source>
</evidence>
<name>A0A847SFP7_9NEIS</name>
<evidence type="ECO:0000256" key="7">
    <source>
        <dbReference type="RuleBase" id="RU364038"/>
    </source>
</evidence>
<keyword evidence="5" id="KW-1015">Disulfide bond</keyword>
<dbReference type="GO" id="GO:0042597">
    <property type="term" value="C:periplasmic space"/>
    <property type="evidence" value="ECO:0007669"/>
    <property type="project" value="UniProtKB-SubCell"/>
</dbReference>
<comment type="subcellular location">
    <subcellularLocation>
        <location evidence="1 7">Periplasm</location>
    </subcellularLocation>
</comment>
<evidence type="ECO:0000256" key="2">
    <source>
        <dbReference type="ARBA" id="ARBA00009813"/>
    </source>
</evidence>
<evidence type="ECO:0000313" key="11">
    <source>
        <dbReference type="Proteomes" id="UP000587991"/>
    </source>
</evidence>
<keyword evidence="11" id="KW-1185">Reference proteome</keyword>
<dbReference type="Gene3D" id="3.10.450.70">
    <property type="entry name" value="Disulphide bond isomerase, DsbC/G, N-terminal"/>
    <property type="match status" value="1"/>
</dbReference>
<comment type="function">
    <text evidence="7">Required for disulfide bond formation in some periplasmic proteins. Acts by transferring its disulfide bond to other proteins and is reduced in the process.</text>
</comment>
<dbReference type="SUPFAM" id="SSF54423">
    <property type="entry name" value="DsbC/DsbG N-terminal domain-like"/>
    <property type="match status" value="1"/>
</dbReference>
<keyword evidence="4 7" id="KW-0574">Periplasm</keyword>
<dbReference type="EMBL" id="JABAIM010000003">
    <property type="protein sequence ID" value="NLR76048.1"/>
    <property type="molecule type" value="Genomic_DNA"/>
</dbReference>
<reference evidence="10 11" key="1">
    <citation type="submission" date="2020-04" db="EMBL/GenBank/DDBJ databases">
        <title>Draft genome of Leeia sp. IMCC25680.</title>
        <authorList>
            <person name="Song J."/>
            <person name="Cho J.-C."/>
        </authorList>
    </citation>
    <scope>NUCLEOTIDE SEQUENCE [LARGE SCALE GENOMIC DNA]</scope>
    <source>
        <strain evidence="10 11">IMCC25680</strain>
    </source>
</reference>
<comment type="similarity">
    <text evidence="2 7">Belongs to the thioredoxin family. DsbC subfamily.</text>
</comment>
<evidence type="ECO:0000256" key="3">
    <source>
        <dbReference type="ARBA" id="ARBA00022729"/>
    </source>
</evidence>
<evidence type="ECO:0000259" key="8">
    <source>
        <dbReference type="Pfam" id="PF10411"/>
    </source>
</evidence>
<dbReference type="InterPro" id="IPR012336">
    <property type="entry name" value="Thioredoxin-like_fold"/>
</dbReference>
<dbReference type="CDD" id="cd03020">
    <property type="entry name" value="DsbA_DsbC_DsbG"/>
    <property type="match status" value="1"/>
</dbReference>
<keyword evidence="3 7" id="KW-0732">Signal</keyword>
<dbReference type="Pfam" id="PF13098">
    <property type="entry name" value="Thioredoxin_2"/>
    <property type="match status" value="1"/>
</dbReference>
<keyword evidence="6 7" id="KW-0676">Redox-active center</keyword>
<comment type="caution">
    <text evidence="10">The sequence shown here is derived from an EMBL/GenBank/DDBJ whole genome shotgun (WGS) entry which is preliminary data.</text>
</comment>
<dbReference type="PANTHER" id="PTHR35272">
    <property type="entry name" value="THIOL:DISULFIDE INTERCHANGE PROTEIN DSBC-RELATED"/>
    <property type="match status" value="1"/>
</dbReference>
<dbReference type="InterPro" id="IPR018950">
    <property type="entry name" value="DiS-bond_isomerase_DsbC/G_N"/>
</dbReference>
<evidence type="ECO:0000256" key="4">
    <source>
        <dbReference type="ARBA" id="ARBA00022764"/>
    </source>
</evidence>
<evidence type="ECO:0000259" key="9">
    <source>
        <dbReference type="Pfam" id="PF13098"/>
    </source>
</evidence>
<dbReference type="RefSeq" id="WP_168877725.1">
    <property type="nucleotide sequence ID" value="NZ_JABAIM010000003.1"/>
</dbReference>
<feature type="signal peptide" evidence="7">
    <location>
        <begin position="1"/>
        <end position="32"/>
    </location>
</feature>
<evidence type="ECO:0000256" key="6">
    <source>
        <dbReference type="ARBA" id="ARBA00023284"/>
    </source>
</evidence>
<dbReference type="InterPro" id="IPR009094">
    <property type="entry name" value="DiS-bond_isomerase_DsbC/G_N_sf"/>
</dbReference>
<accession>A0A847SFP7</accession>
<sequence length="253" mass="27850">MTVSLTSLRPLQRLALLACSLPLLLLTAPALAAGKQDANLDKIKTLVTQKMPRAIVNGVYTTPLPNLYEVVVNGSTVLYVDSKVNYLIQGEMIDVQHKQSLTEQRLTSLRKAAYSELPLDLAIREVRGTGARTLVVFSDPDCPFCHQLEQNLKPMTDVTIYTLLYPIPQLHPDAARKSDLIWCQPNRLAAWRNWMDNKVLPEAAASCISPLARIAETGQRWGVDGTPAIVLPDGRIMPGAYPLAEIEKALSGQ</sequence>
<protein>
    <recommendedName>
        <fullName evidence="7">Thiol:disulfide interchange protein</fullName>
    </recommendedName>
</protein>
<dbReference type="AlphaFoldDB" id="A0A847SFP7"/>
<dbReference type="InterPro" id="IPR036249">
    <property type="entry name" value="Thioredoxin-like_sf"/>
</dbReference>
<evidence type="ECO:0000256" key="1">
    <source>
        <dbReference type="ARBA" id="ARBA00004418"/>
    </source>
</evidence>
<feature type="chain" id="PRO_5033104044" description="Thiol:disulfide interchange protein" evidence="7">
    <location>
        <begin position="33"/>
        <end position="253"/>
    </location>
</feature>
<organism evidence="10 11">
    <name type="scientific">Leeia aquatica</name>
    <dbReference type="NCBI Taxonomy" id="2725557"/>
    <lineage>
        <taxon>Bacteria</taxon>
        <taxon>Pseudomonadati</taxon>
        <taxon>Pseudomonadota</taxon>
        <taxon>Betaproteobacteria</taxon>
        <taxon>Neisseriales</taxon>
        <taxon>Leeiaceae</taxon>
        <taxon>Leeia</taxon>
    </lineage>
</organism>
<feature type="domain" description="Thioredoxin-like fold" evidence="9">
    <location>
        <begin position="127"/>
        <end position="250"/>
    </location>
</feature>
<dbReference type="InterPro" id="IPR033954">
    <property type="entry name" value="DiS-bond_Isoase_DsbC/G"/>
</dbReference>
<proteinExistence type="inferred from homology"/>
<dbReference type="Proteomes" id="UP000587991">
    <property type="component" value="Unassembled WGS sequence"/>
</dbReference>
<dbReference type="Gene3D" id="3.40.30.10">
    <property type="entry name" value="Glutaredoxin"/>
    <property type="match status" value="1"/>
</dbReference>
<dbReference type="SUPFAM" id="SSF52833">
    <property type="entry name" value="Thioredoxin-like"/>
    <property type="match status" value="1"/>
</dbReference>
<dbReference type="Pfam" id="PF10411">
    <property type="entry name" value="DsbC_N"/>
    <property type="match status" value="1"/>
</dbReference>
<dbReference type="InterPro" id="IPR051470">
    <property type="entry name" value="Thiol:disulfide_interchange"/>
</dbReference>
<evidence type="ECO:0000256" key="5">
    <source>
        <dbReference type="ARBA" id="ARBA00023157"/>
    </source>
</evidence>